<accession>A0A4V2Q2R2</accession>
<comment type="caution">
    <text evidence="1">The sequence shown here is derived from an EMBL/GenBank/DDBJ whole genome shotgun (WGS) entry which is preliminary data.</text>
</comment>
<evidence type="ECO:0000313" key="1">
    <source>
        <dbReference type="EMBL" id="TCL03868.1"/>
    </source>
</evidence>
<reference evidence="1 2" key="1">
    <citation type="submission" date="2019-02" db="EMBL/GenBank/DDBJ databases">
        <title>Investigation of anaerobic lignin degradation for improved lignocellulosic biofuels.</title>
        <authorList>
            <person name="Deangelis K."/>
        </authorList>
    </citation>
    <scope>NUCLEOTIDE SEQUENCE [LARGE SCALE GENOMIC DNA]</scope>
    <source>
        <strain evidence="1 2">159R</strain>
    </source>
</reference>
<evidence type="ECO:0000313" key="2">
    <source>
        <dbReference type="Proteomes" id="UP000294555"/>
    </source>
</evidence>
<sequence>MYLGDASAGNYRAVTACHEKFIDKVMSRFVYVGVTR</sequence>
<dbReference type="AlphaFoldDB" id="A0A4V2Q2R2"/>
<dbReference type="Proteomes" id="UP000294555">
    <property type="component" value="Unassembled WGS sequence"/>
</dbReference>
<dbReference type="EMBL" id="SJOI01000001">
    <property type="protein sequence ID" value="TCL03868.1"/>
    <property type="molecule type" value="Genomic_DNA"/>
</dbReference>
<protein>
    <submittedName>
        <fullName evidence="1">Uncharacterized protein</fullName>
    </submittedName>
</protein>
<gene>
    <name evidence="1" type="ORF">EZJ58_1958</name>
</gene>
<proteinExistence type="predicted"/>
<organism evidence="1 2">
    <name type="scientific">Sodalis ligni</name>
    <dbReference type="NCBI Taxonomy" id="2697027"/>
    <lineage>
        <taxon>Bacteria</taxon>
        <taxon>Pseudomonadati</taxon>
        <taxon>Pseudomonadota</taxon>
        <taxon>Gammaproteobacteria</taxon>
        <taxon>Enterobacterales</taxon>
        <taxon>Bruguierivoracaceae</taxon>
        <taxon>Sodalis</taxon>
    </lineage>
</organism>
<keyword evidence="2" id="KW-1185">Reference proteome</keyword>
<name>A0A4V2Q2R2_9GAMM</name>